<evidence type="ECO:0008006" key="3">
    <source>
        <dbReference type="Google" id="ProtNLM"/>
    </source>
</evidence>
<dbReference type="EMBL" id="JABBHF010000004">
    <property type="protein sequence ID" value="NMH87625.1"/>
    <property type="molecule type" value="Genomic_DNA"/>
</dbReference>
<proteinExistence type="predicted"/>
<organism evidence="1 2">
    <name type="scientific">Flavivirga algicola</name>
    <dbReference type="NCBI Taxonomy" id="2729136"/>
    <lineage>
        <taxon>Bacteria</taxon>
        <taxon>Pseudomonadati</taxon>
        <taxon>Bacteroidota</taxon>
        <taxon>Flavobacteriia</taxon>
        <taxon>Flavobacteriales</taxon>
        <taxon>Flavobacteriaceae</taxon>
        <taxon>Flavivirga</taxon>
    </lineage>
</organism>
<evidence type="ECO:0000313" key="1">
    <source>
        <dbReference type="EMBL" id="NMH87625.1"/>
    </source>
</evidence>
<sequence>MQKAVKLVIKIYLFILFSGSINSQTIEDNYLLINKVIELTRTESDSIYKLLKSVSSNKDKLEKYYNFNYFNKPLYREVIDYDEQKDSLIYDDGVNQKKREHLWSLKYAILDSIFTKKDIEYFLQQNEVWVWNTDKLNDSINLSNDNSLSFGNIIHKPYYSLNHKYAIVQHISAKTFTSFYIFKKEKNEWLKIGSIKNIW</sequence>
<accession>A0ABX1RZ60</accession>
<keyword evidence="2" id="KW-1185">Reference proteome</keyword>
<reference evidence="1 2" key="1">
    <citation type="submission" date="2020-04" db="EMBL/GenBank/DDBJ databases">
        <title>A Flavivirga sp. nov.</title>
        <authorList>
            <person name="Sun X."/>
        </authorList>
    </citation>
    <scope>NUCLEOTIDE SEQUENCE [LARGE SCALE GENOMIC DNA]</scope>
    <source>
        <strain evidence="1 2">Y03</strain>
    </source>
</reference>
<gene>
    <name evidence="1" type="ORF">HHX25_08930</name>
</gene>
<evidence type="ECO:0000313" key="2">
    <source>
        <dbReference type="Proteomes" id="UP000746690"/>
    </source>
</evidence>
<name>A0ABX1RZ60_9FLAO</name>
<dbReference type="RefSeq" id="WP_169672301.1">
    <property type="nucleotide sequence ID" value="NZ_JABBHF010000004.1"/>
</dbReference>
<dbReference type="Proteomes" id="UP000746690">
    <property type="component" value="Unassembled WGS sequence"/>
</dbReference>
<comment type="caution">
    <text evidence="1">The sequence shown here is derived from an EMBL/GenBank/DDBJ whole genome shotgun (WGS) entry which is preliminary data.</text>
</comment>
<protein>
    <recommendedName>
        <fullName evidence="3">GLPGLI family protein</fullName>
    </recommendedName>
</protein>